<feature type="transmembrane region" description="Helical" evidence="9">
    <location>
        <begin position="770"/>
        <end position="793"/>
    </location>
</feature>
<feature type="region of interest" description="Disordered" evidence="8">
    <location>
        <begin position="512"/>
        <end position="558"/>
    </location>
</feature>
<feature type="transmembrane region" description="Helical" evidence="9">
    <location>
        <begin position="440"/>
        <end position="458"/>
    </location>
</feature>
<keyword evidence="4" id="KW-0406">Ion transport</keyword>
<evidence type="ECO:0000256" key="2">
    <source>
        <dbReference type="ARBA" id="ARBA00005364"/>
    </source>
</evidence>
<dbReference type="NCBIfam" id="TIGR00367">
    <property type="entry name" value="calcium/sodium antiporter"/>
    <property type="match status" value="1"/>
</dbReference>
<organism evidence="11 12">
    <name type="scientific">Drosophila suzukii</name>
    <name type="common">Spotted-wing drosophila fruit fly</name>
    <dbReference type="NCBI Taxonomy" id="28584"/>
    <lineage>
        <taxon>Eukaryota</taxon>
        <taxon>Metazoa</taxon>
        <taxon>Ecdysozoa</taxon>
        <taxon>Arthropoda</taxon>
        <taxon>Hexapoda</taxon>
        <taxon>Insecta</taxon>
        <taxon>Pterygota</taxon>
        <taxon>Neoptera</taxon>
        <taxon>Endopterygota</taxon>
        <taxon>Diptera</taxon>
        <taxon>Brachycera</taxon>
        <taxon>Muscomorpha</taxon>
        <taxon>Ephydroidea</taxon>
        <taxon>Drosophilidae</taxon>
        <taxon>Drosophila</taxon>
        <taxon>Sophophora</taxon>
    </lineage>
</organism>
<evidence type="ECO:0000256" key="5">
    <source>
        <dbReference type="ARBA" id="ARBA00022692"/>
    </source>
</evidence>
<dbReference type="InterPro" id="IPR004837">
    <property type="entry name" value="NaCa_Exmemb"/>
</dbReference>
<evidence type="ECO:0000256" key="1">
    <source>
        <dbReference type="ARBA" id="ARBA00004141"/>
    </source>
</evidence>
<keyword evidence="4" id="KW-0106">Calcium</keyword>
<keyword evidence="4" id="KW-0813">Transport</keyword>
<proteinExistence type="inferred from homology"/>
<keyword evidence="5 9" id="KW-0812">Transmembrane</keyword>
<dbReference type="GO" id="GO:0008273">
    <property type="term" value="F:calcium, potassium:sodium antiporter activity"/>
    <property type="evidence" value="ECO:0007669"/>
    <property type="project" value="TreeGrafter"/>
</dbReference>
<feature type="compositionally biased region" description="Polar residues" evidence="8">
    <location>
        <begin position="516"/>
        <end position="551"/>
    </location>
</feature>
<accession>A0AB40DMC3</accession>
<feature type="transmembrane region" description="Helical" evidence="9">
    <location>
        <begin position="668"/>
        <end position="692"/>
    </location>
</feature>
<keyword evidence="3" id="KW-0050">Antiport</keyword>
<reference evidence="12" key="1">
    <citation type="submission" date="2025-08" db="UniProtKB">
        <authorList>
            <consortium name="RefSeq"/>
        </authorList>
    </citation>
    <scope>IDENTIFICATION</scope>
</reference>
<evidence type="ECO:0000256" key="4">
    <source>
        <dbReference type="ARBA" id="ARBA00022568"/>
    </source>
</evidence>
<evidence type="ECO:0000313" key="12">
    <source>
        <dbReference type="RefSeq" id="XP_065725006.2"/>
    </source>
</evidence>
<dbReference type="RefSeq" id="XP_065725006.2">
    <property type="nucleotide sequence ID" value="XM_065868934.2"/>
</dbReference>
<keyword evidence="6 9" id="KW-1133">Transmembrane helix</keyword>
<name>A0AB40DMC3_DROSZ</name>
<evidence type="ECO:0000313" key="11">
    <source>
        <dbReference type="Proteomes" id="UP001652628"/>
    </source>
</evidence>
<dbReference type="Pfam" id="PF01699">
    <property type="entry name" value="Na_Ca_ex"/>
    <property type="match status" value="2"/>
</dbReference>
<feature type="transmembrane region" description="Helical" evidence="9">
    <location>
        <begin position="336"/>
        <end position="354"/>
    </location>
</feature>
<sequence length="828" mass="88963">MLQPTKCSKQQQQWQQPAIATAAAGGAAKDHGALAAATATAAAAAATAAGAAATATATAATASRNSSNTWCHSDNMLSVGHSRTSSTTIDFNSRRRRGRLRGHGHAPFVLAENKQHQATILDECVNIFKRLVLLTLKTISATTTTITKAKTRSRTAAAIPAISATPATSATSRGASVDQLLPPSGRSRCRSRCLRLPIYSILLLCLATQGLGLGDAAKPKSAKQHFGGSGNINSPNQNQNQNHNDVLGGVGAPSQTSGEDEAEIMYPFQSGEQMFGLEEDQDQDQELNSNAVPGSDEDNSANQRGINDTHNDNSTTTKTPLFPKDLFTKEQLENGAVILHIIGVIYMFVALAIVCDEFFVPSLDVIIEKLGITDDVAGATFMAAGGSAPELFTSVIGVFVSFDDVGIGTIVGSAVFNILFVIGMCALFSKTVLSLTWWPLFRDCSFYSISLLVLIYFFRDNRIFWWEALILFTIYIAYVAFMKWNVQVETCVKKMITKNKVTRVRSTDQLMPAGNAANSSETSMATQPGGSVTSRAASETRSGPPGSSNAGATDDVPGKVDEKATQLHAIASLKVLLDATKPQRGGATTSAANHVKINLKETTLADRPNGNIDTTLDSAPEIEDEPEPLSMAWPDTARKRLTYVLVAPLLVPMWLTLPDTRTPRGKRFFPVTFIGSIVWIAAFSYLMVWWANVAGDTARIPPEVMGLTFLAAGTSIPDLITSVIVARKGFGDMAVSSSVGSNIFDVTVGLPIPWLLYGIIYGAPVEVNSVGMVCSITILFMMLVFVVMSIACFRWRMNKGLGFTMFLLYFAFVAVSLMFEYDVITCPF</sequence>
<evidence type="ECO:0000256" key="9">
    <source>
        <dbReference type="SAM" id="Phobius"/>
    </source>
</evidence>
<feature type="domain" description="Sodium/calcium exchanger membrane region" evidence="10">
    <location>
        <begin position="341"/>
        <end position="482"/>
    </location>
</feature>
<feature type="compositionally biased region" description="Polar residues" evidence="8">
    <location>
        <begin position="300"/>
        <end position="319"/>
    </location>
</feature>
<feature type="transmembrane region" description="Helical" evidence="9">
    <location>
        <begin position="800"/>
        <end position="819"/>
    </location>
</feature>
<feature type="region of interest" description="Disordered" evidence="8">
    <location>
        <begin position="216"/>
        <end position="259"/>
    </location>
</feature>
<keyword evidence="11" id="KW-1185">Reference proteome</keyword>
<dbReference type="InterPro" id="IPR004481">
    <property type="entry name" value="K/Na/Ca-exchanger"/>
</dbReference>
<dbReference type="PANTHER" id="PTHR10846:SF72">
    <property type="entry name" value="SODIUM_POTASSIUM_CALCIUM EXCHANGER NCKX30C"/>
    <property type="match status" value="1"/>
</dbReference>
<evidence type="ECO:0000256" key="8">
    <source>
        <dbReference type="SAM" id="MobiDB-lite"/>
    </source>
</evidence>
<comment type="subcellular location">
    <subcellularLocation>
        <location evidence="1">Membrane</location>
        <topology evidence="1">Multi-pass membrane protein</topology>
    </subcellularLocation>
</comment>
<dbReference type="GO" id="GO:0005886">
    <property type="term" value="C:plasma membrane"/>
    <property type="evidence" value="ECO:0007669"/>
    <property type="project" value="TreeGrafter"/>
</dbReference>
<keyword evidence="7 9" id="KW-0472">Membrane</keyword>
<dbReference type="GO" id="GO:0006874">
    <property type="term" value="P:intracellular calcium ion homeostasis"/>
    <property type="evidence" value="ECO:0007669"/>
    <property type="project" value="TreeGrafter"/>
</dbReference>
<dbReference type="Proteomes" id="UP001652628">
    <property type="component" value="Chromosome 2L"/>
</dbReference>
<dbReference type="InterPro" id="IPR044880">
    <property type="entry name" value="NCX_ion-bd_dom_sf"/>
</dbReference>
<feature type="transmembrane region" description="Helical" evidence="9">
    <location>
        <begin position="704"/>
        <end position="725"/>
    </location>
</feature>
<feature type="region of interest" description="Disordered" evidence="8">
    <location>
        <begin position="279"/>
        <end position="319"/>
    </location>
</feature>
<evidence type="ECO:0000256" key="6">
    <source>
        <dbReference type="ARBA" id="ARBA00022989"/>
    </source>
</evidence>
<protein>
    <submittedName>
        <fullName evidence="12">Sodium/potassium/calcium exchanger Nckx30C isoform X10</fullName>
    </submittedName>
</protein>
<dbReference type="GO" id="GO:0005262">
    <property type="term" value="F:calcium channel activity"/>
    <property type="evidence" value="ECO:0007669"/>
    <property type="project" value="TreeGrafter"/>
</dbReference>
<evidence type="ECO:0000256" key="3">
    <source>
        <dbReference type="ARBA" id="ARBA00022449"/>
    </source>
</evidence>
<dbReference type="GO" id="GO:0015293">
    <property type="term" value="F:symporter activity"/>
    <property type="evidence" value="ECO:0007669"/>
    <property type="project" value="UniProtKB-KW"/>
</dbReference>
<comment type="similarity">
    <text evidence="2">Belongs to the Ca(2+):cation antiporter (CaCA) (TC 2.A.19) family. SLC24A subfamily.</text>
</comment>
<gene>
    <name evidence="12" type="primary">Nckx30C</name>
</gene>
<evidence type="ECO:0000259" key="10">
    <source>
        <dbReference type="Pfam" id="PF01699"/>
    </source>
</evidence>
<feature type="transmembrane region" description="Helical" evidence="9">
    <location>
        <begin position="464"/>
        <end position="486"/>
    </location>
</feature>
<feature type="compositionally biased region" description="Low complexity" evidence="8">
    <location>
        <begin position="231"/>
        <end position="244"/>
    </location>
</feature>
<feature type="transmembrane region" description="Helical" evidence="9">
    <location>
        <begin position="405"/>
        <end position="428"/>
    </location>
</feature>
<dbReference type="PANTHER" id="PTHR10846">
    <property type="entry name" value="SODIUM/POTASSIUM/CALCIUM EXCHANGER"/>
    <property type="match status" value="1"/>
</dbReference>
<feature type="domain" description="Sodium/calcium exchanger membrane region" evidence="10">
    <location>
        <begin position="670"/>
        <end position="817"/>
    </location>
</feature>
<evidence type="ECO:0000256" key="7">
    <source>
        <dbReference type="ARBA" id="ARBA00023136"/>
    </source>
</evidence>
<feature type="transmembrane region" description="Helical" evidence="9">
    <location>
        <begin position="746"/>
        <end position="764"/>
    </location>
</feature>
<dbReference type="GeneID" id="108015667"/>
<dbReference type="AlphaFoldDB" id="A0AB40DMC3"/>
<keyword evidence="4" id="KW-0109">Calcium transport</keyword>
<dbReference type="Gene3D" id="1.20.1420.30">
    <property type="entry name" value="NCX, central ion-binding region"/>
    <property type="match status" value="2"/>
</dbReference>